<keyword evidence="2" id="KW-1185">Reference proteome</keyword>
<name>A0AAW0T2S3_SCYPA</name>
<sequence>MGGGAGRAGRHRGGRWVGGGLSGRGLGWADMGMIKMQLSLPVSCLVLYSEARAPCVCPEARSGTSLRAEIRSKTG</sequence>
<evidence type="ECO:0000313" key="2">
    <source>
        <dbReference type="Proteomes" id="UP001487740"/>
    </source>
</evidence>
<proteinExistence type="predicted"/>
<gene>
    <name evidence="1" type="ORF">O3P69_018556</name>
</gene>
<accession>A0AAW0T2S3</accession>
<dbReference type="Proteomes" id="UP001487740">
    <property type="component" value="Unassembled WGS sequence"/>
</dbReference>
<dbReference type="AlphaFoldDB" id="A0AAW0T2S3"/>
<dbReference type="EMBL" id="JARAKH010000040">
    <property type="protein sequence ID" value="KAK8381543.1"/>
    <property type="molecule type" value="Genomic_DNA"/>
</dbReference>
<protein>
    <submittedName>
        <fullName evidence="1">Uncharacterized protein</fullName>
    </submittedName>
</protein>
<comment type="caution">
    <text evidence="1">The sequence shown here is derived from an EMBL/GenBank/DDBJ whole genome shotgun (WGS) entry which is preliminary data.</text>
</comment>
<reference evidence="1 2" key="1">
    <citation type="submission" date="2023-03" db="EMBL/GenBank/DDBJ databases">
        <title>High-quality genome of Scylla paramamosain provides insights in environmental adaptation.</title>
        <authorList>
            <person name="Zhang L."/>
        </authorList>
    </citation>
    <scope>NUCLEOTIDE SEQUENCE [LARGE SCALE GENOMIC DNA]</scope>
    <source>
        <strain evidence="1">LZ_2023a</strain>
        <tissue evidence="1">Muscle</tissue>
    </source>
</reference>
<evidence type="ECO:0000313" key="1">
    <source>
        <dbReference type="EMBL" id="KAK8381543.1"/>
    </source>
</evidence>
<organism evidence="1 2">
    <name type="scientific">Scylla paramamosain</name>
    <name type="common">Mud crab</name>
    <dbReference type="NCBI Taxonomy" id="85552"/>
    <lineage>
        <taxon>Eukaryota</taxon>
        <taxon>Metazoa</taxon>
        <taxon>Ecdysozoa</taxon>
        <taxon>Arthropoda</taxon>
        <taxon>Crustacea</taxon>
        <taxon>Multicrustacea</taxon>
        <taxon>Malacostraca</taxon>
        <taxon>Eumalacostraca</taxon>
        <taxon>Eucarida</taxon>
        <taxon>Decapoda</taxon>
        <taxon>Pleocyemata</taxon>
        <taxon>Brachyura</taxon>
        <taxon>Eubrachyura</taxon>
        <taxon>Portunoidea</taxon>
        <taxon>Portunidae</taxon>
        <taxon>Portuninae</taxon>
        <taxon>Scylla</taxon>
    </lineage>
</organism>